<proteinExistence type="predicted"/>
<dbReference type="InterPro" id="IPR024775">
    <property type="entry name" value="DinB-like"/>
</dbReference>
<dbReference type="STRING" id="324602.Caur_1277"/>
<dbReference type="Proteomes" id="UP000002008">
    <property type="component" value="Chromosome"/>
</dbReference>
<evidence type="ECO:0000259" key="1">
    <source>
        <dbReference type="Pfam" id="PF12867"/>
    </source>
</evidence>
<protein>
    <recommendedName>
        <fullName evidence="1">DinB-like domain-containing protein</fullName>
    </recommendedName>
</protein>
<evidence type="ECO:0000313" key="2">
    <source>
        <dbReference type="EMBL" id="ABY34505.1"/>
    </source>
</evidence>
<organism evidence="2 3">
    <name type="scientific">Chloroflexus aurantiacus (strain ATCC 29366 / DSM 635 / J-10-fl)</name>
    <dbReference type="NCBI Taxonomy" id="324602"/>
    <lineage>
        <taxon>Bacteria</taxon>
        <taxon>Bacillati</taxon>
        <taxon>Chloroflexota</taxon>
        <taxon>Chloroflexia</taxon>
        <taxon>Chloroflexales</taxon>
        <taxon>Chloroflexineae</taxon>
        <taxon>Chloroflexaceae</taxon>
        <taxon>Chloroflexus</taxon>
    </lineage>
</organism>
<keyword evidence="3" id="KW-1185">Reference proteome</keyword>
<dbReference type="AlphaFoldDB" id="A9WK54"/>
<dbReference type="eggNOG" id="ENOG50330UB">
    <property type="taxonomic scope" value="Bacteria"/>
</dbReference>
<gene>
    <name evidence="2" type="ordered locus">Caur_1277</name>
</gene>
<dbReference type="HOGENOM" id="CLU_105789_3_0_0"/>
<dbReference type="KEGG" id="cau:Caur_1277"/>
<dbReference type="RefSeq" id="WP_012257161.1">
    <property type="nucleotide sequence ID" value="NC_010175.1"/>
</dbReference>
<dbReference type="PATRIC" id="fig|324602.8.peg.1466"/>
<reference evidence="3" key="1">
    <citation type="journal article" date="2011" name="BMC Genomics">
        <title>Complete genome sequence of the filamentous anoxygenic phototrophic bacterium Chloroflexus aurantiacus.</title>
        <authorList>
            <person name="Tang K.H."/>
            <person name="Barry K."/>
            <person name="Chertkov O."/>
            <person name="Dalin E."/>
            <person name="Han C.S."/>
            <person name="Hauser L.J."/>
            <person name="Honchak B.M."/>
            <person name="Karbach L.E."/>
            <person name="Land M.L."/>
            <person name="Lapidus A."/>
            <person name="Larimer F.W."/>
            <person name="Mikhailova N."/>
            <person name="Pitluck S."/>
            <person name="Pierson B.K."/>
            <person name="Blankenship R.E."/>
        </authorList>
    </citation>
    <scope>NUCLEOTIDE SEQUENCE [LARGE SCALE GENOMIC DNA]</scope>
    <source>
        <strain evidence="3">ATCC 29366 / DSM 635 / J-10-fl</strain>
    </source>
</reference>
<dbReference type="EMBL" id="CP000909">
    <property type="protein sequence ID" value="ABY34505.1"/>
    <property type="molecule type" value="Genomic_DNA"/>
</dbReference>
<dbReference type="Gene3D" id="1.20.120.450">
    <property type="entry name" value="dinb family like domain"/>
    <property type="match status" value="1"/>
</dbReference>
<dbReference type="SUPFAM" id="SSF109854">
    <property type="entry name" value="DinB/YfiT-like putative metalloenzymes"/>
    <property type="match status" value="1"/>
</dbReference>
<dbReference type="EnsemblBacteria" id="ABY34505">
    <property type="protein sequence ID" value="ABY34505"/>
    <property type="gene ID" value="Caur_1277"/>
</dbReference>
<evidence type="ECO:0000313" key="3">
    <source>
        <dbReference type="Proteomes" id="UP000002008"/>
    </source>
</evidence>
<name>A9WK54_CHLAA</name>
<dbReference type="InParanoid" id="A9WK54"/>
<accession>A9WK54</accession>
<dbReference type="InterPro" id="IPR034660">
    <property type="entry name" value="DinB/YfiT-like"/>
</dbReference>
<sequence>MDVSVLTQKLSDNARRIQVLLAGASLEQARWKPQPAMWSMLEVIGHLADEEQYDFRVRLDYTLHRPGERWPPIDPEGWVIAHRYNEGDLTTTLERFLTARAESIQWLRGLHQPDWNATYTAPFGVIRAGDLLAAWVAHDLLHLRQLVELHWACLAQDVVPYQTIYAGEW</sequence>
<feature type="domain" description="DinB-like" evidence="1">
    <location>
        <begin position="11"/>
        <end position="146"/>
    </location>
</feature>
<dbReference type="Pfam" id="PF12867">
    <property type="entry name" value="DinB_2"/>
    <property type="match status" value="1"/>
</dbReference>